<protein>
    <submittedName>
        <fullName evidence="2">Uncharacterized protein</fullName>
    </submittedName>
</protein>
<dbReference type="Pfam" id="PF01395">
    <property type="entry name" value="PBP_GOBP"/>
    <property type="match status" value="1"/>
</dbReference>
<feature type="chain" id="PRO_5043361465" evidence="1">
    <location>
        <begin position="22"/>
        <end position="129"/>
    </location>
</feature>
<name>A0AAV7IKB4_COTGL</name>
<dbReference type="SUPFAM" id="SSF47565">
    <property type="entry name" value="Insect pheromone/odorant-binding proteins"/>
    <property type="match status" value="1"/>
</dbReference>
<evidence type="ECO:0000313" key="2">
    <source>
        <dbReference type="EMBL" id="KAH0554053.1"/>
    </source>
</evidence>
<reference evidence="2 3" key="1">
    <citation type="journal article" date="2021" name="J. Hered.">
        <title>A chromosome-level genome assembly of the parasitoid wasp, Cotesia glomerata (Hymenoptera: Braconidae).</title>
        <authorList>
            <person name="Pinto B.J."/>
            <person name="Weis J.J."/>
            <person name="Gamble T."/>
            <person name="Ode P.J."/>
            <person name="Paul R."/>
            <person name="Zaspel J.M."/>
        </authorList>
    </citation>
    <scope>NUCLEOTIDE SEQUENCE [LARGE SCALE GENOMIC DNA]</scope>
    <source>
        <strain evidence="2">CgM1</strain>
    </source>
</reference>
<dbReference type="Gene3D" id="1.10.238.20">
    <property type="entry name" value="Pheromone/general odorant binding protein domain"/>
    <property type="match status" value="1"/>
</dbReference>
<dbReference type="InterPro" id="IPR036728">
    <property type="entry name" value="PBP_GOBP_sf"/>
</dbReference>
<dbReference type="InterPro" id="IPR006170">
    <property type="entry name" value="PBP/GOBP"/>
</dbReference>
<proteinExistence type="predicted"/>
<dbReference type="AlphaFoldDB" id="A0AAV7IKB4"/>
<dbReference type="GO" id="GO:0005549">
    <property type="term" value="F:odorant binding"/>
    <property type="evidence" value="ECO:0007669"/>
    <property type="project" value="InterPro"/>
</dbReference>
<dbReference type="CDD" id="cd23992">
    <property type="entry name" value="PBP_GOBP"/>
    <property type="match status" value="1"/>
</dbReference>
<keyword evidence="3" id="KW-1185">Reference proteome</keyword>
<gene>
    <name evidence="2" type="ORF">KQX54_007283</name>
</gene>
<evidence type="ECO:0000256" key="1">
    <source>
        <dbReference type="SAM" id="SignalP"/>
    </source>
</evidence>
<feature type="signal peptide" evidence="1">
    <location>
        <begin position="1"/>
        <end position="21"/>
    </location>
</feature>
<organism evidence="2 3">
    <name type="scientific">Cotesia glomerata</name>
    <name type="common">Lepidopteran parasitic wasp</name>
    <name type="synonym">Apanteles glomeratus</name>
    <dbReference type="NCBI Taxonomy" id="32391"/>
    <lineage>
        <taxon>Eukaryota</taxon>
        <taxon>Metazoa</taxon>
        <taxon>Ecdysozoa</taxon>
        <taxon>Arthropoda</taxon>
        <taxon>Hexapoda</taxon>
        <taxon>Insecta</taxon>
        <taxon>Pterygota</taxon>
        <taxon>Neoptera</taxon>
        <taxon>Endopterygota</taxon>
        <taxon>Hymenoptera</taxon>
        <taxon>Apocrita</taxon>
        <taxon>Ichneumonoidea</taxon>
        <taxon>Braconidae</taxon>
        <taxon>Microgastrinae</taxon>
        <taxon>Cotesia</taxon>
    </lineage>
</organism>
<evidence type="ECO:0000313" key="3">
    <source>
        <dbReference type="Proteomes" id="UP000826195"/>
    </source>
</evidence>
<comment type="caution">
    <text evidence="2">The sequence shown here is derived from an EMBL/GenBank/DDBJ whole genome shotgun (WGS) entry which is preliminary data.</text>
</comment>
<accession>A0AAV7IKB4</accession>
<dbReference type="Proteomes" id="UP000826195">
    <property type="component" value="Unassembled WGS sequence"/>
</dbReference>
<dbReference type="EMBL" id="JAHXZJ010001119">
    <property type="protein sequence ID" value="KAH0554053.1"/>
    <property type="molecule type" value="Genomic_DNA"/>
</dbReference>
<sequence>MKSCIFSIVGILLAVMAKTHSDPKMTREIRDTFKGIIKSCSDRITHESFVKMIVDDDVHGMNIEVKCFAACALFHVGIMKNGKMHVEQIEEKLNSMIATTKSCAEEANESANECDVAGKFGECMKKRDM</sequence>
<keyword evidence="1" id="KW-0732">Signal</keyword>